<feature type="transmembrane region" description="Helical" evidence="2">
    <location>
        <begin position="199"/>
        <end position="219"/>
    </location>
</feature>
<accession>A0A6H5HQC9</accession>
<dbReference type="Proteomes" id="UP000479000">
    <property type="component" value="Unassembled WGS sequence"/>
</dbReference>
<evidence type="ECO:0000313" key="4">
    <source>
        <dbReference type="Proteomes" id="UP000479000"/>
    </source>
</evidence>
<evidence type="ECO:0000313" key="3">
    <source>
        <dbReference type="EMBL" id="CAB0019125.1"/>
    </source>
</evidence>
<sequence length="718" mass="81502">MANQANLDDKLLAKYHHSTFSTGVRFIIALSFFERYSIGHTYHYIYEEFFVNCLKDKELATIHGRLKTYQSYVSGTVFLAAILADSYIDKWALLKFFATLGSLSSIFIVTIAFLNSSYSYSGSFDLKHSLFKAFLFFLAFSEMLPVFILGLLLDQIGLTSDFVVDTSNIFTIFKSSNELADLLNLCTYYFSKGDKLKSAYNLLFSTVLPNCICLILLLAHLRRLNLSCEPPQANSVLKAIFYVTYDTFTKVKKLFQKKPSSTRNTNSSNHAAAESKKFWSLVLITACFIPFYYLLIMIGRSGTPIYWPEYSKTTNEILKKVIMLTCLTFMQLGICPFLYRCGTMSTPTRRLTLCYLVVGGVAMASYCMMSTNQNLDPFEFIRLSNYSLVVHNLLPSPTSLVFEEQLVVWSVDLGPYSSHLLVNQIEPFVKLTVINEEYSIDDFHYAAIKDRDTYVITPFGLEEISVDSYDEDDAWIPLRIVCFKIVCKGDVFLDCDGDYRRSELSAFAQTVSIEVLYNSDCNMTVKVAGDPESSRLNFVADGEDDFIAVVDFVNGTKIVPIGRLQDPIFADWAFLPPKVIALVTELVFHIAYYQFVLLEAPVGVRTTIIACHFFAKDAAHLLGERYMMRDYLIDRHAAICAFTIYVVSFLIYAYAINKFHTAERIRELRRVVVAIDRLFSATERRRGTSISDQSQSVSLKNSSSEPTPHEPQVDSSRS</sequence>
<protein>
    <submittedName>
        <fullName evidence="3">Uncharacterized protein</fullName>
    </submittedName>
</protein>
<organism evidence="3 4">
    <name type="scientific">Nesidiocoris tenuis</name>
    <dbReference type="NCBI Taxonomy" id="355587"/>
    <lineage>
        <taxon>Eukaryota</taxon>
        <taxon>Metazoa</taxon>
        <taxon>Ecdysozoa</taxon>
        <taxon>Arthropoda</taxon>
        <taxon>Hexapoda</taxon>
        <taxon>Insecta</taxon>
        <taxon>Pterygota</taxon>
        <taxon>Neoptera</taxon>
        <taxon>Paraneoptera</taxon>
        <taxon>Hemiptera</taxon>
        <taxon>Heteroptera</taxon>
        <taxon>Panheteroptera</taxon>
        <taxon>Cimicomorpha</taxon>
        <taxon>Miridae</taxon>
        <taxon>Dicyphina</taxon>
        <taxon>Nesidiocoris</taxon>
    </lineage>
</organism>
<keyword evidence="2" id="KW-0812">Transmembrane</keyword>
<feature type="transmembrane region" description="Helical" evidence="2">
    <location>
        <begin position="321"/>
        <end position="339"/>
    </location>
</feature>
<keyword evidence="2" id="KW-1133">Transmembrane helix</keyword>
<gene>
    <name evidence="3" type="ORF">NTEN_LOCUS22837</name>
</gene>
<keyword evidence="2" id="KW-0472">Membrane</keyword>
<feature type="transmembrane region" description="Helical" evidence="2">
    <location>
        <begin position="636"/>
        <end position="656"/>
    </location>
</feature>
<dbReference type="AlphaFoldDB" id="A0A6H5HQC9"/>
<feature type="transmembrane region" description="Helical" evidence="2">
    <location>
        <begin position="134"/>
        <end position="153"/>
    </location>
</feature>
<proteinExistence type="predicted"/>
<feature type="region of interest" description="Disordered" evidence="1">
    <location>
        <begin position="686"/>
        <end position="718"/>
    </location>
</feature>
<feature type="transmembrane region" description="Helical" evidence="2">
    <location>
        <begin position="94"/>
        <end position="114"/>
    </location>
</feature>
<dbReference type="EMBL" id="CADCXU010033792">
    <property type="protein sequence ID" value="CAB0019125.1"/>
    <property type="molecule type" value="Genomic_DNA"/>
</dbReference>
<evidence type="ECO:0000256" key="1">
    <source>
        <dbReference type="SAM" id="MobiDB-lite"/>
    </source>
</evidence>
<feature type="transmembrane region" description="Helical" evidence="2">
    <location>
        <begin position="278"/>
        <end position="301"/>
    </location>
</feature>
<feature type="compositionally biased region" description="Low complexity" evidence="1">
    <location>
        <begin position="691"/>
        <end position="704"/>
    </location>
</feature>
<evidence type="ECO:0000256" key="2">
    <source>
        <dbReference type="SAM" id="Phobius"/>
    </source>
</evidence>
<name>A0A6H5HQC9_9HEMI</name>
<feature type="transmembrane region" description="Helical" evidence="2">
    <location>
        <begin position="69"/>
        <end position="88"/>
    </location>
</feature>
<keyword evidence="4" id="KW-1185">Reference proteome</keyword>
<feature type="transmembrane region" description="Helical" evidence="2">
    <location>
        <begin position="351"/>
        <end position="371"/>
    </location>
</feature>
<reference evidence="3 4" key="1">
    <citation type="submission" date="2020-02" db="EMBL/GenBank/DDBJ databases">
        <authorList>
            <person name="Ferguson B K."/>
        </authorList>
    </citation>
    <scope>NUCLEOTIDE SEQUENCE [LARGE SCALE GENOMIC DNA]</scope>
</reference>
<feature type="compositionally biased region" description="Basic and acidic residues" evidence="1">
    <location>
        <begin position="707"/>
        <end position="718"/>
    </location>
</feature>